<protein>
    <submittedName>
        <fullName evidence="6">LysR family transcriptional regulator</fullName>
    </submittedName>
</protein>
<dbReference type="InterPro" id="IPR005119">
    <property type="entry name" value="LysR_subst-bd"/>
</dbReference>
<comment type="caution">
    <text evidence="6">The sequence shown here is derived from an EMBL/GenBank/DDBJ whole genome shotgun (WGS) entry which is preliminary data.</text>
</comment>
<keyword evidence="2" id="KW-0805">Transcription regulation</keyword>
<dbReference type="OrthoDB" id="5526340at2"/>
<organism evidence="6 7">
    <name type="scientific">Erwinia mallotivora</name>
    <dbReference type="NCBI Taxonomy" id="69222"/>
    <lineage>
        <taxon>Bacteria</taxon>
        <taxon>Pseudomonadati</taxon>
        <taxon>Pseudomonadota</taxon>
        <taxon>Gammaproteobacteria</taxon>
        <taxon>Enterobacterales</taxon>
        <taxon>Erwiniaceae</taxon>
        <taxon>Erwinia</taxon>
    </lineage>
</organism>
<dbReference type="InterPro" id="IPR036388">
    <property type="entry name" value="WH-like_DNA-bd_sf"/>
</dbReference>
<dbReference type="EMBL" id="JFHN01000020">
    <property type="protein sequence ID" value="EXU76940.1"/>
    <property type="molecule type" value="Genomic_DNA"/>
</dbReference>
<sequence>MSRRPLPLNAVYAFIVVARHLNLTHAARELCITQGAVSRKVAMLENWLGFALFDRHARGLRLTAQGAALLPAVRAGYEQMTQAADQASRTHAVIRLKAPTCAMRWLVPKLVALEQARPDLHVSLTTTLDHHSRLENYDAAILYGPPLTGSYRLFDEALTPVLAAELAPEGGLEIEALERFTFLHPTADNRDWLLWLNQQRRQVTMRRNQHFDTMDLAIGAAVQGFGVTVADVTLIESDLAMKRLVAPFGATVKTGAVWSLVQRPANEAPAQLQELVAWLCQYAQKETQSSGDAFDLAAPGSGSD</sequence>
<keyword evidence="3" id="KW-0238">DNA-binding</keyword>
<evidence type="ECO:0000313" key="6">
    <source>
        <dbReference type="EMBL" id="EXU76940.1"/>
    </source>
</evidence>
<dbReference type="GO" id="GO:0003700">
    <property type="term" value="F:DNA-binding transcription factor activity"/>
    <property type="evidence" value="ECO:0007669"/>
    <property type="project" value="InterPro"/>
</dbReference>
<proteinExistence type="inferred from homology"/>
<dbReference type="InterPro" id="IPR000847">
    <property type="entry name" value="LysR_HTH_N"/>
</dbReference>
<name>A0A014NSU9_9GAMM</name>
<dbReference type="SUPFAM" id="SSF53850">
    <property type="entry name" value="Periplasmic binding protein-like II"/>
    <property type="match status" value="1"/>
</dbReference>
<dbReference type="PRINTS" id="PR00039">
    <property type="entry name" value="HTHLYSR"/>
</dbReference>
<accession>A0A014NSU9</accession>
<evidence type="ECO:0000256" key="4">
    <source>
        <dbReference type="ARBA" id="ARBA00023163"/>
    </source>
</evidence>
<dbReference type="RefSeq" id="WP_034934090.1">
    <property type="nucleotide sequence ID" value="NZ_JFHN01000020.1"/>
</dbReference>
<evidence type="ECO:0000256" key="1">
    <source>
        <dbReference type="ARBA" id="ARBA00009437"/>
    </source>
</evidence>
<dbReference type="GO" id="GO:0043565">
    <property type="term" value="F:sequence-specific DNA binding"/>
    <property type="evidence" value="ECO:0007669"/>
    <property type="project" value="TreeGrafter"/>
</dbReference>
<gene>
    <name evidence="6" type="ORF">BG55_02785</name>
</gene>
<reference evidence="6 7" key="1">
    <citation type="submission" date="2014-02" db="EMBL/GenBank/DDBJ databases">
        <title>Draft genome of Erwinia mallotivora strain BT-MARDI, a papaya dieback pathogen.</title>
        <authorList>
            <person name="Redzuan R."/>
            <person name="Abu Bakar N."/>
            <person name="Badrun R."/>
            <person name="Mohd Raih M.F."/>
            <person name="Rozano L."/>
            <person name="Mat Amin N."/>
        </authorList>
    </citation>
    <scope>NUCLEOTIDE SEQUENCE [LARGE SCALE GENOMIC DNA]</scope>
    <source>
        <strain evidence="6 7">BT-MARDI</strain>
    </source>
</reference>
<dbReference type="Pfam" id="PF03466">
    <property type="entry name" value="LysR_substrate"/>
    <property type="match status" value="1"/>
</dbReference>
<dbReference type="InterPro" id="IPR036390">
    <property type="entry name" value="WH_DNA-bd_sf"/>
</dbReference>
<dbReference type="GO" id="GO:0006351">
    <property type="term" value="P:DNA-templated transcription"/>
    <property type="evidence" value="ECO:0007669"/>
    <property type="project" value="TreeGrafter"/>
</dbReference>
<evidence type="ECO:0000256" key="3">
    <source>
        <dbReference type="ARBA" id="ARBA00023125"/>
    </source>
</evidence>
<keyword evidence="7" id="KW-1185">Reference proteome</keyword>
<feature type="domain" description="HTH lysR-type" evidence="5">
    <location>
        <begin position="6"/>
        <end position="63"/>
    </location>
</feature>
<evidence type="ECO:0000313" key="7">
    <source>
        <dbReference type="Proteomes" id="UP000019918"/>
    </source>
</evidence>
<dbReference type="PROSITE" id="PS50931">
    <property type="entry name" value="HTH_LYSR"/>
    <property type="match status" value="1"/>
</dbReference>
<dbReference type="PANTHER" id="PTHR30537">
    <property type="entry name" value="HTH-TYPE TRANSCRIPTIONAL REGULATOR"/>
    <property type="match status" value="1"/>
</dbReference>
<evidence type="ECO:0000256" key="2">
    <source>
        <dbReference type="ARBA" id="ARBA00023015"/>
    </source>
</evidence>
<comment type="similarity">
    <text evidence="1">Belongs to the LysR transcriptional regulatory family.</text>
</comment>
<dbReference type="SUPFAM" id="SSF46785">
    <property type="entry name" value="Winged helix' DNA-binding domain"/>
    <property type="match status" value="1"/>
</dbReference>
<dbReference type="AlphaFoldDB" id="A0A014NSU9"/>
<dbReference type="InterPro" id="IPR058163">
    <property type="entry name" value="LysR-type_TF_proteobact-type"/>
</dbReference>
<dbReference type="Gene3D" id="1.10.10.10">
    <property type="entry name" value="Winged helix-like DNA-binding domain superfamily/Winged helix DNA-binding domain"/>
    <property type="match status" value="1"/>
</dbReference>
<evidence type="ECO:0000259" key="5">
    <source>
        <dbReference type="PROSITE" id="PS50931"/>
    </source>
</evidence>
<dbReference type="FunFam" id="1.10.10.10:FF:000001">
    <property type="entry name" value="LysR family transcriptional regulator"/>
    <property type="match status" value="1"/>
</dbReference>
<dbReference type="Pfam" id="PF00126">
    <property type="entry name" value="HTH_1"/>
    <property type="match status" value="1"/>
</dbReference>
<dbReference type="Gene3D" id="3.40.190.10">
    <property type="entry name" value="Periplasmic binding protein-like II"/>
    <property type="match status" value="2"/>
</dbReference>
<dbReference type="Proteomes" id="UP000019918">
    <property type="component" value="Unassembled WGS sequence"/>
</dbReference>
<keyword evidence="4" id="KW-0804">Transcription</keyword>
<dbReference type="PANTHER" id="PTHR30537:SF26">
    <property type="entry name" value="GLYCINE CLEAVAGE SYSTEM TRANSCRIPTIONAL ACTIVATOR"/>
    <property type="match status" value="1"/>
</dbReference>
<dbReference type="STRING" id="69222.BG55_02785"/>